<comment type="caution">
    <text evidence="6">The sequence shown here is derived from an EMBL/GenBank/DDBJ whole genome shotgun (WGS) entry which is preliminary data.</text>
</comment>
<dbReference type="Gene3D" id="1.10.287.130">
    <property type="match status" value="1"/>
</dbReference>
<feature type="region of interest" description="Disordered" evidence="3">
    <location>
        <begin position="116"/>
        <end position="136"/>
    </location>
</feature>
<keyword evidence="4" id="KW-0472">Membrane</keyword>
<organism evidence="6 7">
    <name type="scientific">Streptomyces sp. 900105245</name>
    <dbReference type="NCBI Taxonomy" id="3154379"/>
    <lineage>
        <taxon>Bacteria</taxon>
        <taxon>Bacillati</taxon>
        <taxon>Actinomycetota</taxon>
        <taxon>Actinomycetes</taxon>
        <taxon>Kitasatosporales</taxon>
        <taxon>Streptomycetaceae</taxon>
        <taxon>Streptomyces</taxon>
    </lineage>
</organism>
<feature type="domain" description="HAMP" evidence="5">
    <location>
        <begin position="50"/>
        <end position="85"/>
    </location>
</feature>
<dbReference type="RefSeq" id="WP_352066268.1">
    <property type="nucleotide sequence ID" value="NZ_JBEPAZ010000115.1"/>
</dbReference>
<evidence type="ECO:0000256" key="2">
    <source>
        <dbReference type="ARBA" id="ARBA00022989"/>
    </source>
</evidence>
<evidence type="ECO:0000256" key="1">
    <source>
        <dbReference type="ARBA" id="ARBA00022692"/>
    </source>
</evidence>
<reference evidence="6 7" key="1">
    <citation type="submission" date="2024-06" db="EMBL/GenBank/DDBJ databases">
        <title>The Natural Products Discovery Center: Release of the First 8490 Sequenced Strains for Exploring Actinobacteria Biosynthetic Diversity.</title>
        <authorList>
            <person name="Kalkreuter E."/>
            <person name="Kautsar S.A."/>
            <person name="Yang D."/>
            <person name="Bader C.D."/>
            <person name="Teijaro C.N."/>
            <person name="Fluegel L."/>
            <person name="Davis C.M."/>
            <person name="Simpson J.R."/>
            <person name="Lauterbach L."/>
            <person name="Steele A.D."/>
            <person name="Gui C."/>
            <person name="Meng S."/>
            <person name="Li G."/>
            <person name="Viehrig K."/>
            <person name="Ye F."/>
            <person name="Su P."/>
            <person name="Kiefer A.F."/>
            <person name="Nichols A."/>
            <person name="Cepeda A.J."/>
            <person name="Yan W."/>
            <person name="Fan B."/>
            <person name="Jiang Y."/>
            <person name="Adhikari A."/>
            <person name="Zheng C.-J."/>
            <person name="Schuster L."/>
            <person name="Cowan T.M."/>
            <person name="Smanski M.J."/>
            <person name="Chevrette M.G."/>
            <person name="De Carvalho L.P.S."/>
            <person name="Shen B."/>
        </authorList>
    </citation>
    <scope>NUCLEOTIDE SEQUENCE [LARGE SCALE GENOMIC DNA]</scope>
    <source>
        <strain evidence="6 7">NPDC001166</strain>
    </source>
</reference>
<gene>
    <name evidence="6" type="ORF">ABT272_43510</name>
</gene>
<sequence>MTPRPPSQPTPVITAAAAIGFLVIIRLSFLAGRCFAPCVSSPQPPARSPGDGDLEHQVPASGWDEIDQLAQAFNRVADLLQASASRQHRLTGDVAHELHTLANLRGYLKALQVGIPTPPPPKTSPSRKPAGTVRNSVYPTHGRCTCEQ</sequence>
<dbReference type="SUPFAM" id="SSF158472">
    <property type="entry name" value="HAMP domain-like"/>
    <property type="match status" value="1"/>
</dbReference>
<dbReference type="Pfam" id="PF00672">
    <property type="entry name" value="HAMP"/>
    <property type="match status" value="1"/>
</dbReference>
<dbReference type="Proteomes" id="UP001470023">
    <property type="component" value="Unassembled WGS sequence"/>
</dbReference>
<feature type="transmembrane region" description="Helical" evidence="4">
    <location>
        <begin position="12"/>
        <end position="32"/>
    </location>
</feature>
<dbReference type="EMBL" id="JBEPAZ010000115">
    <property type="protein sequence ID" value="MER6434441.1"/>
    <property type="molecule type" value="Genomic_DNA"/>
</dbReference>
<proteinExistence type="predicted"/>
<keyword evidence="7" id="KW-1185">Reference proteome</keyword>
<keyword evidence="2 4" id="KW-1133">Transmembrane helix</keyword>
<dbReference type="PROSITE" id="PS50885">
    <property type="entry name" value="HAMP"/>
    <property type="match status" value="1"/>
</dbReference>
<keyword evidence="1 4" id="KW-0812">Transmembrane</keyword>
<name>A0ABV1ULM0_9ACTN</name>
<evidence type="ECO:0000313" key="7">
    <source>
        <dbReference type="Proteomes" id="UP001470023"/>
    </source>
</evidence>
<dbReference type="InterPro" id="IPR003660">
    <property type="entry name" value="HAMP_dom"/>
</dbReference>
<protein>
    <submittedName>
        <fullName evidence="6">HAMP domain-containing protein</fullName>
    </submittedName>
</protein>
<accession>A0ABV1ULM0</accession>
<evidence type="ECO:0000256" key="4">
    <source>
        <dbReference type="SAM" id="Phobius"/>
    </source>
</evidence>
<evidence type="ECO:0000313" key="6">
    <source>
        <dbReference type="EMBL" id="MER6434441.1"/>
    </source>
</evidence>
<evidence type="ECO:0000259" key="5">
    <source>
        <dbReference type="PROSITE" id="PS50885"/>
    </source>
</evidence>
<dbReference type="CDD" id="cd06225">
    <property type="entry name" value="HAMP"/>
    <property type="match status" value="1"/>
</dbReference>
<evidence type="ECO:0000256" key="3">
    <source>
        <dbReference type="SAM" id="MobiDB-lite"/>
    </source>
</evidence>